<dbReference type="Proteomes" id="UP000634529">
    <property type="component" value="Unassembled WGS sequence"/>
</dbReference>
<sequence length="390" mass="42836">MTNLYATTSWWRKGLLFTLSISAALTIVLPVQEQAHANAVQSQSSISVPNQRSAVKQAVENGANLPHIPGIIAVELKNGQRQAYAAGESSVHDSQIIKVENAFRIGSITKTFTAVVLLQLASENKLSLDDSVEKWLPGVVQGNGYDGNQMTIRQLLNHTSGVANHTDLAFINKYAQNRYQSFTPQKLVQEGLKHAPYFAPGTGWKYSNTNYVLAGLVIEKVTGETYGDQVQQRILTPLQLTRTYVPNQTSYIPWSHARGYMYQAGQFHDVTEINPSFTFAAGDMISTADNLNTFFQALLSGKLLNRSQMEEMFTVVDTGYGINYGLGIMEQMLPNGQSLWGHGGSIDGWASYVGGKKGGNHVIATNMNVLSFENVENPTITIIETAFAEY</sequence>
<keyword evidence="3" id="KW-1185">Reference proteome</keyword>
<dbReference type="PANTHER" id="PTHR46825:SF7">
    <property type="entry name" value="D-ALANYL-D-ALANINE CARBOXYPEPTIDASE"/>
    <property type="match status" value="1"/>
</dbReference>
<organism evidence="2 3">
    <name type="scientific">Paenibacillus arenosi</name>
    <dbReference type="NCBI Taxonomy" id="2774142"/>
    <lineage>
        <taxon>Bacteria</taxon>
        <taxon>Bacillati</taxon>
        <taxon>Bacillota</taxon>
        <taxon>Bacilli</taxon>
        <taxon>Bacillales</taxon>
        <taxon>Paenibacillaceae</taxon>
        <taxon>Paenibacillus</taxon>
    </lineage>
</organism>
<proteinExistence type="predicted"/>
<dbReference type="InterPro" id="IPR001466">
    <property type="entry name" value="Beta-lactam-related"/>
</dbReference>
<evidence type="ECO:0000313" key="2">
    <source>
        <dbReference type="EMBL" id="MBD8501065.1"/>
    </source>
</evidence>
<accession>A0ABR9B6I9</accession>
<gene>
    <name evidence="2" type="ORF">IFO66_22590</name>
</gene>
<evidence type="ECO:0000313" key="3">
    <source>
        <dbReference type="Proteomes" id="UP000634529"/>
    </source>
</evidence>
<name>A0ABR9B6I9_9BACL</name>
<dbReference type="InterPro" id="IPR012338">
    <property type="entry name" value="Beta-lactam/transpept-like"/>
</dbReference>
<protein>
    <submittedName>
        <fullName evidence="2">Beta-lactamase family protein</fullName>
    </submittedName>
</protein>
<dbReference type="RefSeq" id="WP_192027278.1">
    <property type="nucleotide sequence ID" value="NZ_JACYTN010000036.1"/>
</dbReference>
<dbReference type="EMBL" id="JACYTN010000036">
    <property type="protein sequence ID" value="MBD8501065.1"/>
    <property type="molecule type" value="Genomic_DNA"/>
</dbReference>
<dbReference type="InterPro" id="IPR050491">
    <property type="entry name" value="AmpC-like"/>
</dbReference>
<dbReference type="PANTHER" id="PTHR46825">
    <property type="entry name" value="D-ALANYL-D-ALANINE-CARBOXYPEPTIDASE/ENDOPEPTIDASE AMPH"/>
    <property type="match status" value="1"/>
</dbReference>
<feature type="domain" description="Beta-lactamase-related" evidence="1">
    <location>
        <begin position="59"/>
        <end position="369"/>
    </location>
</feature>
<comment type="caution">
    <text evidence="2">The sequence shown here is derived from an EMBL/GenBank/DDBJ whole genome shotgun (WGS) entry which is preliminary data.</text>
</comment>
<reference evidence="2 3" key="1">
    <citation type="submission" date="2020-09" db="EMBL/GenBank/DDBJ databases">
        <title>Paenibacillus sp. CAU 1523 isolated from sand of Haeundae Beach.</title>
        <authorList>
            <person name="Kim W."/>
        </authorList>
    </citation>
    <scope>NUCLEOTIDE SEQUENCE [LARGE SCALE GENOMIC DNA]</scope>
    <source>
        <strain evidence="2 3">CAU 1523</strain>
    </source>
</reference>
<dbReference type="Pfam" id="PF00144">
    <property type="entry name" value="Beta-lactamase"/>
    <property type="match status" value="1"/>
</dbReference>
<evidence type="ECO:0000259" key="1">
    <source>
        <dbReference type="Pfam" id="PF00144"/>
    </source>
</evidence>
<dbReference type="SUPFAM" id="SSF56601">
    <property type="entry name" value="beta-lactamase/transpeptidase-like"/>
    <property type="match status" value="1"/>
</dbReference>
<dbReference type="Gene3D" id="3.40.710.10">
    <property type="entry name" value="DD-peptidase/beta-lactamase superfamily"/>
    <property type="match status" value="1"/>
</dbReference>